<keyword evidence="2" id="KW-0645">Protease</keyword>
<comment type="similarity">
    <text evidence="1">Belongs to the peptidase S1 family.</text>
</comment>
<evidence type="ECO:0000256" key="4">
    <source>
        <dbReference type="ARBA" id="ARBA00022801"/>
    </source>
</evidence>
<feature type="active site" description="Charge relay system" evidence="8">
    <location>
        <position position="245"/>
    </location>
</feature>
<feature type="domain" description="Peptidase S1A alpha-lytic prodomain" evidence="11">
    <location>
        <begin position="117"/>
        <end position="169"/>
    </location>
</feature>
<dbReference type="InterPro" id="IPR009003">
    <property type="entry name" value="Peptidase_S1_PA"/>
</dbReference>
<dbReference type="InterPro" id="IPR001316">
    <property type="entry name" value="Pept_S1A_streptogrisin"/>
</dbReference>
<dbReference type="InterPro" id="IPR004236">
    <property type="entry name" value="Pept_S1_alpha_lytic"/>
</dbReference>
<dbReference type="InterPro" id="IPR043504">
    <property type="entry name" value="Peptidase_S1_PA_chymotrypsin"/>
</dbReference>
<keyword evidence="3 10" id="KW-0732">Signal</keyword>
<evidence type="ECO:0000256" key="5">
    <source>
        <dbReference type="ARBA" id="ARBA00022825"/>
    </source>
</evidence>
<evidence type="ECO:0000259" key="11">
    <source>
        <dbReference type="Pfam" id="PF02983"/>
    </source>
</evidence>
<feature type="disulfide bond" evidence="9">
    <location>
        <begin position="201"/>
        <end position="218"/>
    </location>
</feature>
<dbReference type="PIRSF" id="PIRSF001134">
    <property type="entry name" value="Streptogrisin"/>
    <property type="match status" value="1"/>
</dbReference>
<feature type="active site" description="Charge relay system" evidence="8">
    <location>
        <position position="326"/>
    </location>
</feature>
<accession>A0A1Q8CV32</accession>
<protein>
    <recommendedName>
        <fullName evidence="11">Peptidase S1A alpha-lytic prodomain domain-containing protein</fullName>
    </recommendedName>
</protein>
<evidence type="ECO:0000256" key="2">
    <source>
        <dbReference type="ARBA" id="ARBA00022670"/>
    </source>
</evidence>
<evidence type="ECO:0000313" key="12">
    <source>
        <dbReference type="EMBL" id="OLF18196.1"/>
    </source>
</evidence>
<evidence type="ECO:0000256" key="10">
    <source>
        <dbReference type="SAM" id="SignalP"/>
    </source>
</evidence>
<sequence length="365" mass="36836">MKLPWSKALGVLAAAAALVPLATTTAQALPAGYGEPVAAAAIDSLAADGLGADHATELLSAQPGLVETGEKAVAQVGEDSAGMYLDRASATVVVNVVDRDDVATVRAAGATAKVVDHSMTELEAARDALGKVQPADTAVGIDVAANQVVVRIGETAAAAKVDTLTATATRFGDMVRTERVDGSFTTTISGGDAITGSAGRCSLGFNTTGNTGITAGHCTEAISQWYDANGAYYGPSIAENFPGEDYGLIRNDGGLPQPGDVNLYNGGYQDITNAADPYAGLSVCKSGSTTGLTCGTVTATGLTICYAQGCVYNMAESTAYVQPGDSGGAWFAGDIGVGITSGMGGGYSYFQPLVPGLNLYGVWVF</sequence>
<evidence type="ECO:0000256" key="3">
    <source>
        <dbReference type="ARBA" id="ARBA00022729"/>
    </source>
</evidence>
<dbReference type="Proteomes" id="UP000185596">
    <property type="component" value="Unassembled WGS sequence"/>
</dbReference>
<dbReference type="Gene3D" id="2.40.10.10">
    <property type="entry name" value="Trypsin-like serine proteases"/>
    <property type="match status" value="2"/>
</dbReference>
<evidence type="ECO:0000256" key="6">
    <source>
        <dbReference type="ARBA" id="ARBA00023145"/>
    </source>
</evidence>
<evidence type="ECO:0000313" key="13">
    <source>
        <dbReference type="Proteomes" id="UP000185596"/>
    </source>
</evidence>
<feature type="disulfide bond" evidence="9">
    <location>
        <begin position="284"/>
        <end position="294"/>
    </location>
</feature>
<dbReference type="SUPFAM" id="SSF50494">
    <property type="entry name" value="Trypsin-like serine proteases"/>
    <property type="match status" value="1"/>
</dbReference>
<feature type="signal peptide" evidence="10">
    <location>
        <begin position="1"/>
        <end position="28"/>
    </location>
</feature>
<feature type="chain" id="PRO_5012931930" description="Peptidase S1A alpha-lytic prodomain domain-containing protein" evidence="10">
    <location>
        <begin position="29"/>
        <end position="365"/>
    </location>
</feature>
<organism evidence="12 13">
    <name type="scientific">Actinophytocola xanthii</name>
    <dbReference type="NCBI Taxonomy" id="1912961"/>
    <lineage>
        <taxon>Bacteria</taxon>
        <taxon>Bacillati</taxon>
        <taxon>Actinomycetota</taxon>
        <taxon>Actinomycetes</taxon>
        <taxon>Pseudonocardiales</taxon>
        <taxon>Pseudonocardiaceae</taxon>
    </lineage>
</organism>
<keyword evidence="6" id="KW-0865">Zymogen</keyword>
<proteinExistence type="inferred from homology"/>
<dbReference type="EMBL" id="MSIE01000009">
    <property type="protein sequence ID" value="OLF18196.1"/>
    <property type="molecule type" value="Genomic_DNA"/>
</dbReference>
<name>A0A1Q8CV32_9PSEU</name>
<dbReference type="GO" id="GO:0006508">
    <property type="term" value="P:proteolysis"/>
    <property type="evidence" value="ECO:0007669"/>
    <property type="project" value="UniProtKB-KW"/>
</dbReference>
<keyword evidence="4" id="KW-0378">Hydrolase</keyword>
<dbReference type="GO" id="GO:0005576">
    <property type="term" value="C:extracellular region"/>
    <property type="evidence" value="ECO:0007669"/>
    <property type="project" value="InterPro"/>
</dbReference>
<keyword evidence="13" id="KW-1185">Reference proteome</keyword>
<reference evidence="12 13" key="1">
    <citation type="submission" date="2016-12" db="EMBL/GenBank/DDBJ databases">
        <title>The draft genome sequence of Actinophytocola sp. 11-183.</title>
        <authorList>
            <person name="Wang W."/>
            <person name="Yuan L."/>
        </authorList>
    </citation>
    <scope>NUCLEOTIDE SEQUENCE [LARGE SCALE GENOMIC DNA]</scope>
    <source>
        <strain evidence="12 13">11-183</strain>
    </source>
</reference>
<dbReference type="AlphaFoldDB" id="A0A1Q8CV32"/>
<dbReference type="PRINTS" id="PR00861">
    <property type="entry name" value="ALYTICPTASE"/>
</dbReference>
<evidence type="ECO:0000256" key="9">
    <source>
        <dbReference type="PIRSR" id="PIRSR001134-2"/>
    </source>
</evidence>
<comment type="caution">
    <text evidence="12">The sequence shown here is derived from an EMBL/GenBank/DDBJ whole genome shotgun (WGS) entry which is preliminary data.</text>
</comment>
<feature type="active site" description="Charge relay system" evidence="8">
    <location>
        <position position="217"/>
    </location>
</feature>
<dbReference type="CDD" id="cd21112">
    <property type="entry name" value="alphaLP-like"/>
    <property type="match status" value="1"/>
</dbReference>
<dbReference type="Pfam" id="PF02983">
    <property type="entry name" value="Pro_Al_protease"/>
    <property type="match status" value="1"/>
</dbReference>
<evidence type="ECO:0000256" key="8">
    <source>
        <dbReference type="PIRSR" id="PIRSR001134-1"/>
    </source>
</evidence>
<keyword evidence="5" id="KW-0720">Serine protease</keyword>
<dbReference type="OrthoDB" id="8781117at2"/>
<dbReference type="GO" id="GO:0004252">
    <property type="term" value="F:serine-type endopeptidase activity"/>
    <property type="evidence" value="ECO:0007669"/>
    <property type="project" value="InterPro"/>
</dbReference>
<dbReference type="RefSeq" id="WP_075124867.1">
    <property type="nucleotide sequence ID" value="NZ_MSIE01000009.1"/>
</dbReference>
<evidence type="ECO:0000256" key="7">
    <source>
        <dbReference type="ARBA" id="ARBA00023157"/>
    </source>
</evidence>
<gene>
    <name evidence="12" type="ORF">BU204_07610</name>
</gene>
<dbReference type="STRING" id="1912961.BU204_07610"/>
<keyword evidence="7 9" id="KW-1015">Disulfide bond</keyword>
<evidence type="ECO:0000256" key="1">
    <source>
        <dbReference type="ARBA" id="ARBA00007664"/>
    </source>
</evidence>